<accession>A0ABR8F4S8</accession>
<gene>
    <name evidence="1" type="ORF">H6G95_30860</name>
</gene>
<evidence type="ECO:0000313" key="2">
    <source>
        <dbReference type="Proteomes" id="UP000604661"/>
    </source>
</evidence>
<proteinExistence type="predicted"/>
<dbReference type="Proteomes" id="UP000604661">
    <property type="component" value="Unassembled WGS sequence"/>
</dbReference>
<organism evidence="1 2">
    <name type="scientific">Nostoc linckia FACHB-391</name>
    <dbReference type="NCBI Taxonomy" id="2692906"/>
    <lineage>
        <taxon>Bacteria</taxon>
        <taxon>Bacillati</taxon>
        <taxon>Cyanobacteriota</taxon>
        <taxon>Cyanophyceae</taxon>
        <taxon>Nostocales</taxon>
        <taxon>Nostocaceae</taxon>
        <taxon>Nostoc</taxon>
    </lineage>
</organism>
<sequence>MSIMLYYKLVGHTPVAVNSLSEWQDYLHSVQDSGQHLVAETIVADAKVSTSFSGFDLTFGDPPLLFETMVLGGTHHGRMQRYSTWEQALIGHDRTVVEVMTTSPPDE</sequence>
<comment type="caution">
    <text evidence="1">The sequence shown here is derived from an EMBL/GenBank/DDBJ whole genome shotgun (WGS) entry which is preliminary data.</text>
</comment>
<dbReference type="EMBL" id="JACJTE010000062">
    <property type="protein sequence ID" value="MBD2564904.1"/>
    <property type="molecule type" value="Genomic_DNA"/>
</dbReference>
<name>A0ABR8F4S8_NOSLI</name>
<reference evidence="1 2" key="1">
    <citation type="journal article" date="2020" name="ISME J.">
        <title>Comparative genomics reveals insights into cyanobacterial evolution and habitat adaptation.</title>
        <authorList>
            <person name="Chen M.Y."/>
            <person name="Teng W.K."/>
            <person name="Zhao L."/>
            <person name="Hu C.X."/>
            <person name="Zhou Y.K."/>
            <person name="Han B.P."/>
            <person name="Song L.R."/>
            <person name="Shu W.S."/>
        </authorList>
    </citation>
    <scope>NUCLEOTIDE SEQUENCE [LARGE SCALE GENOMIC DNA]</scope>
    <source>
        <strain evidence="1 2">FACHB-391</strain>
    </source>
</reference>
<keyword evidence="2" id="KW-1185">Reference proteome</keyword>
<evidence type="ECO:0000313" key="1">
    <source>
        <dbReference type="EMBL" id="MBD2564904.1"/>
    </source>
</evidence>
<protein>
    <submittedName>
        <fullName evidence="1">Uncharacterized protein</fullName>
    </submittedName>
</protein>